<evidence type="ECO:0000256" key="1">
    <source>
        <dbReference type="SAM" id="Coils"/>
    </source>
</evidence>
<keyword evidence="1" id="KW-0175">Coiled coil</keyword>
<organism evidence="2 3">
    <name type="scientific">Enterococcus faecalis TX4248</name>
    <dbReference type="NCBI Taxonomy" id="749495"/>
    <lineage>
        <taxon>Bacteria</taxon>
        <taxon>Bacillati</taxon>
        <taxon>Bacillota</taxon>
        <taxon>Bacilli</taxon>
        <taxon>Lactobacillales</taxon>
        <taxon>Enterococcaceae</taxon>
        <taxon>Enterococcus</taxon>
    </lineage>
</organism>
<name>A0A125W5T2_ENTFL</name>
<reference evidence="2 3" key="1">
    <citation type="submission" date="2010-07" db="EMBL/GenBank/DDBJ databases">
        <authorList>
            <person name="Sid Ahmed O."/>
        </authorList>
    </citation>
    <scope>NUCLEOTIDE SEQUENCE [LARGE SCALE GENOMIC DNA]</scope>
    <source>
        <strain evidence="2 3">TX4248</strain>
    </source>
</reference>
<comment type="caution">
    <text evidence="2">The sequence shown here is derived from an EMBL/GenBank/DDBJ whole genome shotgun (WGS) entry which is preliminary data.</text>
</comment>
<accession>A0A125W5T2</accession>
<dbReference type="EMBL" id="AEBR01000048">
    <property type="protein sequence ID" value="EFM82862.1"/>
    <property type="molecule type" value="Genomic_DNA"/>
</dbReference>
<dbReference type="HOGENOM" id="CLU_1989188_0_0_9"/>
<feature type="coiled-coil region" evidence="1">
    <location>
        <begin position="64"/>
        <end position="101"/>
    </location>
</feature>
<gene>
    <name evidence="2" type="ORF">HMPREF9498_01523</name>
</gene>
<dbReference type="AlphaFoldDB" id="A0A125W5T2"/>
<dbReference type="Proteomes" id="UP000004846">
    <property type="component" value="Unassembled WGS sequence"/>
</dbReference>
<dbReference type="RefSeq" id="WP_002402192.1">
    <property type="nucleotide sequence ID" value="NZ_GL454449.1"/>
</dbReference>
<evidence type="ECO:0000313" key="3">
    <source>
        <dbReference type="Proteomes" id="UP000004846"/>
    </source>
</evidence>
<sequence>MKTIYKVLYPVGYEPQEVSDTYNVALPYVEEKPLEGLANEQSQFFNFSERKWEEAVTQDYSKKLNLLENLSAVLEADNTALKQANEKLAAKAESLAQINSKTMLTSLQNSKEIDAIKEQIGGAK</sequence>
<proteinExistence type="predicted"/>
<protein>
    <submittedName>
        <fullName evidence="2">Uncharacterized protein</fullName>
    </submittedName>
</protein>
<evidence type="ECO:0000313" key="2">
    <source>
        <dbReference type="EMBL" id="EFM82862.1"/>
    </source>
</evidence>